<dbReference type="GO" id="GO:0016747">
    <property type="term" value="F:acyltransferase activity, transferring groups other than amino-acyl groups"/>
    <property type="evidence" value="ECO:0007669"/>
    <property type="project" value="InterPro"/>
</dbReference>
<feature type="domain" description="N-acetyltransferase" evidence="1">
    <location>
        <begin position="13"/>
        <end position="146"/>
    </location>
</feature>
<organism evidence="2 3">
    <name type="scientific">Chitinophaga tropicalis</name>
    <dbReference type="NCBI Taxonomy" id="2683588"/>
    <lineage>
        <taxon>Bacteria</taxon>
        <taxon>Pseudomonadati</taxon>
        <taxon>Bacteroidota</taxon>
        <taxon>Chitinophagia</taxon>
        <taxon>Chitinophagales</taxon>
        <taxon>Chitinophagaceae</taxon>
        <taxon>Chitinophaga</taxon>
    </lineage>
</organism>
<dbReference type="RefSeq" id="WP_157306546.1">
    <property type="nucleotide sequence ID" value="NZ_WRXN01000005.1"/>
</dbReference>
<proteinExistence type="predicted"/>
<dbReference type="Gene3D" id="3.40.630.30">
    <property type="match status" value="1"/>
</dbReference>
<dbReference type="Proteomes" id="UP000461730">
    <property type="component" value="Unassembled WGS sequence"/>
</dbReference>
<dbReference type="AlphaFoldDB" id="A0A7K1U493"/>
<dbReference type="PANTHER" id="PTHR43610:SF1">
    <property type="entry name" value="N-ACETYLTRANSFERASE DOMAIN-CONTAINING PROTEIN"/>
    <property type="match status" value="1"/>
</dbReference>
<accession>A0A7K1U493</accession>
<dbReference type="InterPro" id="IPR000182">
    <property type="entry name" value="GNAT_dom"/>
</dbReference>
<dbReference type="Pfam" id="PF13302">
    <property type="entry name" value="Acetyltransf_3"/>
    <property type="match status" value="1"/>
</dbReference>
<sequence length="184" mass="21259">MTFSIQPVLENERIILQPLAESDFDVLFNAASDQKIWEQHPQKDRWKKEVFQSFFESAIQSGGAFKIIDKDTGDVIGSTRFFDYDAAENRIEIGYTFYATRFWGTGINPSVKKLMMDYIFQYVDRVCFLVDSENYRSQIAVGRLGAAKVREERAANGEPPRLNFVYEIKRSSNRPQAQSPSFKK</sequence>
<evidence type="ECO:0000259" key="1">
    <source>
        <dbReference type="Pfam" id="PF13302"/>
    </source>
</evidence>
<dbReference type="EMBL" id="WRXN01000005">
    <property type="protein sequence ID" value="MVT09116.1"/>
    <property type="molecule type" value="Genomic_DNA"/>
</dbReference>
<gene>
    <name evidence="2" type="ORF">GO493_12660</name>
</gene>
<evidence type="ECO:0000313" key="3">
    <source>
        <dbReference type="Proteomes" id="UP000461730"/>
    </source>
</evidence>
<comment type="caution">
    <text evidence="2">The sequence shown here is derived from an EMBL/GenBank/DDBJ whole genome shotgun (WGS) entry which is preliminary data.</text>
</comment>
<name>A0A7K1U493_9BACT</name>
<protein>
    <submittedName>
        <fullName evidence="2">GNAT family N-acetyltransferase</fullName>
    </submittedName>
</protein>
<reference evidence="2 3" key="1">
    <citation type="submission" date="2019-12" db="EMBL/GenBank/DDBJ databases">
        <title>Chitinophaga sp. strain ysch24 (GDMCC 1.1355), whole genome shotgun sequence.</title>
        <authorList>
            <person name="Zhang X."/>
        </authorList>
    </citation>
    <scope>NUCLEOTIDE SEQUENCE [LARGE SCALE GENOMIC DNA]</scope>
    <source>
        <strain evidence="3">ysch24</strain>
    </source>
</reference>
<keyword evidence="3" id="KW-1185">Reference proteome</keyword>
<dbReference type="PANTHER" id="PTHR43610">
    <property type="entry name" value="BLL6696 PROTEIN"/>
    <property type="match status" value="1"/>
</dbReference>
<evidence type="ECO:0000313" key="2">
    <source>
        <dbReference type="EMBL" id="MVT09116.1"/>
    </source>
</evidence>
<dbReference type="InterPro" id="IPR016181">
    <property type="entry name" value="Acyl_CoA_acyltransferase"/>
</dbReference>
<dbReference type="SUPFAM" id="SSF55729">
    <property type="entry name" value="Acyl-CoA N-acyltransferases (Nat)"/>
    <property type="match status" value="1"/>
</dbReference>
<keyword evidence="2" id="KW-0808">Transferase</keyword>